<dbReference type="HOGENOM" id="CLU_2329780_0_0_3"/>
<keyword evidence="4" id="KW-1185">Reference proteome</keyword>
<evidence type="ECO:0000256" key="2">
    <source>
        <dbReference type="SAM" id="Phobius"/>
    </source>
</evidence>
<proteinExistence type="predicted"/>
<gene>
    <name evidence="3" type="ordered locus">gsr3228</name>
</gene>
<feature type="compositionally biased region" description="Basic residues" evidence="1">
    <location>
        <begin position="9"/>
        <end position="18"/>
    </location>
</feature>
<dbReference type="EMBL" id="BA000045">
    <property type="protein sequence ID" value="BAC91169.1"/>
    <property type="molecule type" value="Genomic_DNA"/>
</dbReference>
<accession>Q7NGE3</accession>
<evidence type="ECO:0000256" key="1">
    <source>
        <dbReference type="SAM" id="MobiDB-lite"/>
    </source>
</evidence>
<protein>
    <submittedName>
        <fullName evidence="3">Gsr3228 protein</fullName>
    </submittedName>
</protein>
<reference evidence="3 4" key="1">
    <citation type="journal article" date="2003" name="DNA Res.">
        <title>Complete genome structure of Gloeobacter violaceus PCC 7421, a cyanobacterium that lacks thylakoids.</title>
        <authorList>
            <person name="Nakamura Y."/>
            <person name="Kaneko T."/>
            <person name="Sato S."/>
            <person name="Mimuro M."/>
            <person name="Miyashita H."/>
            <person name="Tsuchiya T."/>
            <person name="Sasamoto S."/>
            <person name="Watanabe A."/>
            <person name="Kawashima K."/>
            <person name="Kishida Y."/>
            <person name="Kiyokawa C."/>
            <person name="Kohara M."/>
            <person name="Matsumoto M."/>
            <person name="Matsuno A."/>
            <person name="Nakazaki N."/>
            <person name="Shimpo S."/>
            <person name="Takeuchi C."/>
            <person name="Yamada M."/>
            <person name="Tabata S."/>
        </authorList>
    </citation>
    <scope>NUCLEOTIDE SEQUENCE [LARGE SCALE GENOMIC DNA]</scope>
    <source>
        <strain evidence="4">ATCC 29082 / PCC 7421</strain>
    </source>
</reference>
<dbReference type="AlphaFoldDB" id="Q7NGE3"/>
<keyword evidence="2" id="KW-0812">Transmembrane</keyword>
<keyword evidence="2" id="KW-1133">Transmembrane helix</keyword>
<dbReference type="STRING" id="251221.gene:10760737"/>
<dbReference type="EnsemblBacteria" id="BAC91169">
    <property type="protein sequence ID" value="BAC91169"/>
    <property type="gene ID" value="BAC91169"/>
</dbReference>
<dbReference type="KEGG" id="gvi:gsr3228"/>
<evidence type="ECO:0000313" key="4">
    <source>
        <dbReference type="Proteomes" id="UP000000557"/>
    </source>
</evidence>
<reference evidence="3 4" key="2">
    <citation type="journal article" date="2003" name="DNA Res.">
        <title>Complete genome structure of Gloeobacter violaceus PCC 7421, a cyanobacterium that lacks thylakoids (supplement).</title>
        <authorList>
            <person name="Nakamura Y."/>
            <person name="Kaneko T."/>
            <person name="Sato S."/>
            <person name="Mimuro M."/>
            <person name="Miyashita H."/>
            <person name="Tsuchiya T."/>
            <person name="Sasamoto S."/>
            <person name="Watanabe A."/>
            <person name="Kawashima K."/>
            <person name="Kishida Y."/>
            <person name="Kiyokawa C."/>
            <person name="Kohara M."/>
            <person name="Matsumoto M."/>
            <person name="Matsuno A."/>
            <person name="Nakazaki N."/>
            <person name="Shimpo S."/>
            <person name="Takeuchi C."/>
            <person name="Yamada M."/>
            <person name="Tabata S."/>
        </authorList>
    </citation>
    <scope>NUCLEOTIDE SEQUENCE [LARGE SCALE GENOMIC DNA]</scope>
    <source>
        <strain evidence="4">ATCC 29082 / PCC 7421</strain>
    </source>
</reference>
<keyword evidence="2" id="KW-0472">Membrane</keyword>
<evidence type="ECO:0000313" key="3">
    <source>
        <dbReference type="EMBL" id="BAC91169.1"/>
    </source>
</evidence>
<sequence>MAGLSRQMASKRHRRLPRPRNTFVEPSANGVIAMALHRAGFYPAQFLIPVAMLLVLLLTAYIFRYRYFSPSERLDRFTGDPQYYSRSERVWKPAEPSR</sequence>
<organism evidence="3 4">
    <name type="scientific">Gloeobacter violaceus (strain ATCC 29082 / PCC 7421)</name>
    <dbReference type="NCBI Taxonomy" id="251221"/>
    <lineage>
        <taxon>Bacteria</taxon>
        <taxon>Bacillati</taxon>
        <taxon>Cyanobacteriota</taxon>
        <taxon>Cyanophyceae</taxon>
        <taxon>Gloeobacterales</taxon>
        <taxon>Gloeobacteraceae</taxon>
        <taxon>Gloeobacter</taxon>
    </lineage>
</organism>
<name>Q7NGE3_GLOVI</name>
<dbReference type="InParanoid" id="Q7NGE3"/>
<feature type="transmembrane region" description="Helical" evidence="2">
    <location>
        <begin position="46"/>
        <end position="63"/>
    </location>
</feature>
<dbReference type="Proteomes" id="UP000000557">
    <property type="component" value="Chromosome"/>
</dbReference>
<feature type="region of interest" description="Disordered" evidence="1">
    <location>
        <begin position="1"/>
        <end position="22"/>
    </location>
</feature>